<reference evidence="2 3" key="1">
    <citation type="submission" date="2024-02" db="EMBL/GenBank/DDBJ databases">
        <authorList>
            <person name="Chen Y."/>
            <person name="Shah S."/>
            <person name="Dougan E. K."/>
            <person name="Thang M."/>
            <person name="Chan C."/>
        </authorList>
    </citation>
    <scope>NUCLEOTIDE SEQUENCE [LARGE SCALE GENOMIC DNA]</scope>
</reference>
<comment type="caution">
    <text evidence="2">The sequence shown here is derived from an EMBL/GenBank/DDBJ whole genome shotgun (WGS) entry which is preliminary data.</text>
</comment>
<accession>A0ABP0JDV4</accession>
<evidence type="ECO:0000256" key="1">
    <source>
        <dbReference type="SAM" id="MobiDB-lite"/>
    </source>
</evidence>
<protein>
    <submittedName>
        <fullName evidence="2">Uncharacterized protein</fullName>
    </submittedName>
</protein>
<feature type="compositionally biased region" description="Basic and acidic residues" evidence="1">
    <location>
        <begin position="35"/>
        <end position="44"/>
    </location>
</feature>
<feature type="region of interest" description="Disordered" evidence="1">
    <location>
        <begin position="1"/>
        <end position="44"/>
    </location>
</feature>
<sequence length="225" mass="24502">ASSSAGEAPMTPMHLVPPPPPPRVPNAGRYGKGKQFVDDEEKGKGKASVSAQWMAGQAQPKMPTGWKNYMAVLNTPVAQNRSEFNSDFHKAKWKCFKLALGTKEAMAKKLFMFGELRDVEKLLQFNCAPVLQDSLLTALPKKIESSNAMMPSDYLTMLEAVSKSGLPEDKKTWLQDKLMTRAAAGQETAKGNKIVKSPQSLVSVAAYLTVAELQELMSGEITKAA</sequence>
<dbReference type="EMBL" id="CAXAMM010006795">
    <property type="protein sequence ID" value="CAK9012384.1"/>
    <property type="molecule type" value="Genomic_DNA"/>
</dbReference>
<evidence type="ECO:0000313" key="2">
    <source>
        <dbReference type="EMBL" id="CAK9012384.1"/>
    </source>
</evidence>
<feature type="compositionally biased region" description="Pro residues" evidence="1">
    <location>
        <begin position="15"/>
        <end position="24"/>
    </location>
</feature>
<keyword evidence="3" id="KW-1185">Reference proteome</keyword>
<evidence type="ECO:0000313" key="3">
    <source>
        <dbReference type="Proteomes" id="UP001642464"/>
    </source>
</evidence>
<feature type="non-terminal residue" evidence="2">
    <location>
        <position position="1"/>
    </location>
</feature>
<gene>
    <name evidence="2" type="ORF">SCF082_LOCUS11499</name>
</gene>
<organism evidence="2 3">
    <name type="scientific">Durusdinium trenchii</name>
    <dbReference type="NCBI Taxonomy" id="1381693"/>
    <lineage>
        <taxon>Eukaryota</taxon>
        <taxon>Sar</taxon>
        <taxon>Alveolata</taxon>
        <taxon>Dinophyceae</taxon>
        <taxon>Suessiales</taxon>
        <taxon>Symbiodiniaceae</taxon>
        <taxon>Durusdinium</taxon>
    </lineage>
</organism>
<dbReference type="Proteomes" id="UP001642464">
    <property type="component" value="Unassembled WGS sequence"/>
</dbReference>
<proteinExistence type="predicted"/>
<name>A0ABP0JDV4_9DINO</name>